<dbReference type="InterPro" id="IPR031475">
    <property type="entry name" value="NBD_C"/>
</dbReference>
<dbReference type="InterPro" id="IPR042213">
    <property type="entry name" value="NBD_C_sf"/>
</dbReference>
<dbReference type="RefSeq" id="WP_137638780.1">
    <property type="nucleotide sequence ID" value="NZ_BJDN01000039.1"/>
</dbReference>
<accession>A0ABW3ED83</accession>
<name>A0ABW3ED83_9LACO</name>
<keyword evidence="5" id="KW-0067">ATP-binding</keyword>
<evidence type="ECO:0000256" key="6">
    <source>
        <dbReference type="ARBA" id="ARBA00023277"/>
    </source>
</evidence>
<sequence length="475" mass="52065">MSTYLAKDVFAKIPAQPDPEKVAILLATELKRLNKKIVVLDDDPTGVQTVHDISVYTDWTKASIEQGFAETNAMFFILTNSRGFTATETEQVHREIAATVSEVAKEQHQEFLFISRSDSTLRGHYPLETEILKEVVENQTGVHFDGEVLLPFFKEGGRFTINDVHFVQVDDRLVPAGETEFAKDKTFGYHASNLADWAEEKTGGRYKASAVTTISLVDLRQLNLDKITAQLLQVEDFNKVVVNAVDYCDVQAFVIALIRALRQGKLFMFRSAAALTKVLGGVSDRPLLTKADLIDPAATTGGLIMIGSHVEKTTAQLNELRQLTAVLFLEFNVATVLEDSALAAEELRITTAVNAALKQGQTVTVYTSRQRLDLGEDKEAALLLSVKISKAMTNIVQQLPVRPKFIIAKGGITSSDIGTHGLAVDHALVAGQIKPGIPVWYTGANSKFPQLPYIIFPGNVGAKTTLREVVALLNQ</sequence>
<dbReference type="EMBL" id="JBHTIO010000031">
    <property type="protein sequence ID" value="MFD0897285.1"/>
    <property type="molecule type" value="Genomic_DNA"/>
</dbReference>
<feature type="domain" description="Four-carbon acid sugar kinase nucleotide binding" evidence="8">
    <location>
        <begin position="303"/>
        <end position="466"/>
    </location>
</feature>
<keyword evidence="4 9" id="KW-0418">Kinase</keyword>
<feature type="domain" description="Four-carbon acid sugar kinase N-terminal" evidence="7">
    <location>
        <begin position="37"/>
        <end position="278"/>
    </location>
</feature>
<dbReference type="InterPro" id="IPR037051">
    <property type="entry name" value="4-carb_acid_sugar_kinase_N_sf"/>
</dbReference>
<evidence type="ECO:0000256" key="2">
    <source>
        <dbReference type="ARBA" id="ARBA00022679"/>
    </source>
</evidence>
<evidence type="ECO:0000256" key="5">
    <source>
        <dbReference type="ARBA" id="ARBA00022840"/>
    </source>
</evidence>
<keyword evidence="6" id="KW-0119">Carbohydrate metabolism</keyword>
<dbReference type="Proteomes" id="UP001597104">
    <property type="component" value="Unassembled WGS sequence"/>
</dbReference>
<evidence type="ECO:0000256" key="1">
    <source>
        <dbReference type="ARBA" id="ARBA00005715"/>
    </source>
</evidence>
<gene>
    <name evidence="9" type="ORF">ACFQZ7_05980</name>
</gene>
<dbReference type="Pfam" id="PF07005">
    <property type="entry name" value="SBD_N"/>
    <property type="match status" value="1"/>
</dbReference>
<evidence type="ECO:0000313" key="9">
    <source>
        <dbReference type="EMBL" id="MFD0897285.1"/>
    </source>
</evidence>
<evidence type="ECO:0000313" key="10">
    <source>
        <dbReference type="Proteomes" id="UP001597104"/>
    </source>
</evidence>
<proteinExistence type="inferred from homology"/>
<dbReference type="GO" id="GO:0016301">
    <property type="term" value="F:kinase activity"/>
    <property type="evidence" value="ECO:0007669"/>
    <property type="project" value="UniProtKB-KW"/>
</dbReference>
<keyword evidence="2" id="KW-0808">Transferase</keyword>
<evidence type="ECO:0000259" key="8">
    <source>
        <dbReference type="Pfam" id="PF17042"/>
    </source>
</evidence>
<dbReference type="SUPFAM" id="SSF142764">
    <property type="entry name" value="YgbK-like"/>
    <property type="match status" value="1"/>
</dbReference>
<evidence type="ECO:0000256" key="3">
    <source>
        <dbReference type="ARBA" id="ARBA00022741"/>
    </source>
</evidence>
<dbReference type="Gene3D" id="3.40.50.10840">
    <property type="entry name" value="Putative sugar-binding, N-terminal domain"/>
    <property type="match status" value="1"/>
</dbReference>
<evidence type="ECO:0000256" key="4">
    <source>
        <dbReference type="ARBA" id="ARBA00022777"/>
    </source>
</evidence>
<comment type="similarity">
    <text evidence="1">Belongs to the four-carbon acid sugar kinase family.</text>
</comment>
<comment type="caution">
    <text evidence="9">The sequence shown here is derived from an EMBL/GenBank/DDBJ whole genome shotgun (WGS) entry which is preliminary data.</text>
</comment>
<protein>
    <submittedName>
        <fullName evidence="9">Four-carbon acid sugar kinase family protein</fullName>
    </submittedName>
</protein>
<keyword evidence="3" id="KW-0547">Nucleotide-binding</keyword>
<keyword evidence="10" id="KW-1185">Reference proteome</keyword>
<dbReference type="Gene3D" id="3.40.980.20">
    <property type="entry name" value="Four-carbon acid sugar kinase, nucleotide binding domain"/>
    <property type="match status" value="1"/>
</dbReference>
<evidence type="ECO:0000259" key="7">
    <source>
        <dbReference type="Pfam" id="PF07005"/>
    </source>
</evidence>
<reference evidence="10" key="1">
    <citation type="journal article" date="2019" name="Int. J. Syst. Evol. Microbiol.">
        <title>The Global Catalogue of Microorganisms (GCM) 10K type strain sequencing project: providing services to taxonomists for standard genome sequencing and annotation.</title>
        <authorList>
            <consortium name="The Broad Institute Genomics Platform"/>
            <consortium name="The Broad Institute Genome Sequencing Center for Infectious Disease"/>
            <person name="Wu L."/>
            <person name="Ma J."/>
        </authorList>
    </citation>
    <scope>NUCLEOTIDE SEQUENCE [LARGE SCALE GENOMIC DNA]</scope>
    <source>
        <strain evidence="10">CCM 8925</strain>
    </source>
</reference>
<dbReference type="Pfam" id="PF17042">
    <property type="entry name" value="NBD_C"/>
    <property type="match status" value="1"/>
</dbReference>
<dbReference type="InterPro" id="IPR010737">
    <property type="entry name" value="4-carb_acid_sugar_kinase_N"/>
</dbReference>
<organism evidence="9 10">
    <name type="scientific">Loigolactobacillus binensis</name>
    <dbReference type="NCBI Taxonomy" id="2559922"/>
    <lineage>
        <taxon>Bacteria</taxon>
        <taxon>Bacillati</taxon>
        <taxon>Bacillota</taxon>
        <taxon>Bacilli</taxon>
        <taxon>Lactobacillales</taxon>
        <taxon>Lactobacillaceae</taxon>
        <taxon>Loigolactobacillus</taxon>
    </lineage>
</organism>